<dbReference type="SUPFAM" id="SSF81383">
    <property type="entry name" value="F-box domain"/>
    <property type="match status" value="1"/>
</dbReference>
<keyword evidence="3" id="KW-1185">Reference proteome</keyword>
<evidence type="ECO:0000313" key="2">
    <source>
        <dbReference type="EMBL" id="EPS35545.1"/>
    </source>
</evidence>
<dbReference type="OMA" id="AGRSQWA"/>
<dbReference type="Proteomes" id="UP000015100">
    <property type="component" value="Unassembled WGS sequence"/>
</dbReference>
<evidence type="ECO:0000313" key="3">
    <source>
        <dbReference type="Proteomes" id="UP000015100"/>
    </source>
</evidence>
<protein>
    <recommendedName>
        <fullName evidence="1">F-box domain-containing protein</fullName>
    </recommendedName>
</protein>
<sequence length="323" mass="37113">MANLSTLPAEVLLEILSHLDAFTCIFVLRGVSRRIREVSKTACPTMHGLPPHLWYRVISYLKLPYSNTNVPTMRKLSRSFHNFMATLIARNKLPESFYSHQPVRLTEQRRLSFGCHPFLKGMQFKDGEWIRLGGRRSIQDAGSMLFEACSMVPVDTVRLGFWYGTFSASPEALREHRLRRIKPIVYAKREKPNIVTNLDVLVAADEFLHHWVEVLCVRVRDGKLYITQEMPGLDEVDVDLDEVDKVSVGSARRELEYIDDVLHSDKFLRGAAKSKLPQKIVEAKLDIDHTLNVTNASLPRAKWAYNYKVSLQVIVWCDLFSKN</sequence>
<reference evidence="2 3" key="1">
    <citation type="journal article" date="2013" name="PLoS Genet.">
        <title>Genomic mechanisms accounting for the adaptation to parasitism in nematode-trapping fungi.</title>
        <authorList>
            <person name="Meerupati T."/>
            <person name="Andersson K.M."/>
            <person name="Friman E."/>
            <person name="Kumar D."/>
            <person name="Tunlid A."/>
            <person name="Ahren D."/>
        </authorList>
    </citation>
    <scope>NUCLEOTIDE SEQUENCE [LARGE SCALE GENOMIC DNA]</scope>
    <source>
        <strain evidence="2 3">CBS 200.50</strain>
    </source>
</reference>
<comment type="caution">
    <text evidence="2">The sequence shown here is derived from an EMBL/GenBank/DDBJ whole genome shotgun (WGS) entry which is preliminary data.</text>
</comment>
<dbReference type="HOGENOM" id="CLU_927408_0_0_1"/>
<dbReference type="InterPro" id="IPR036047">
    <property type="entry name" value="F-box-like_dom_sf"/>
</dbReference>
<organism evidence="2 3">
    <name type="scientific">Dactylellina haptotyla (strain CBS 200.50)</name>
    <name type="common">Nematode-trapping fungus</name>
    <name type="synonym">Monacrosporium haptotylum</name>
    <dbReference type="NCBI Taxonomy" id="1284197"/>
    <lineage>
        <taxon>Eukaryota</taxon>
        <taxon>Fungi</taxon>
        <taxon>Dikarya</taxon>
        <taxon>Ascomycota</taxon>
        <taxon>Pezizomycotina</taxon>
        <taxon>Orbiliomycetes</taxon>
        <taxon>Orbiliales</taxon>
        <taxon>Orbiliaceae</taxon>
        <taxon>Dactylellina</taxon>
    </lineage>
</organism>
<evidence type="ECO:0000259" key="1">
    <source>
        <dbReference type="PROSITE" id="PS50181"/>
    </source>
</evidence>
<dbReference type="AlphaFoldDB" id="S7ZXQ8"/>
<proteinExistence type="predicted"/>
<gene>
    <name evidence="2" type="ORF">H072_11054</name>
</gene>
<accession>S7ZXQ8</accession>
<dbReference type="InterPro" id="IPR001810">
    <property type="entry name" value="F-box_dom"/>
</dbReference>
<dbReference type="OrthoDB" id="10679853at2759"/>
<dbReference type="Pfam" id="PF00646">
    <property type="entry name" value="F-box"/>
    <property type="match status" value="1"/>
</dbReference>
<dbReference type="EMBL" id="AQGS01001127">
    <property type="protein sequence ID" value="EPS35545.1"/>
    <property type="molecule type" value="Genomic_DNA"/>
</dbReference>
<dbReference type="PROSITE" id="PS50181">
    <property type="entry name" value="FBOX"/>
    <property type="match status" value="1"/>
</dbReference>
<reference evidence="3" key="2">
    <citation type="submission" date="2013-04" db="EMBL/GenBank/DDBJ databases">
        <title>Genomic mechanisms accounting for the adaptation to parasitism in nematode-trapping fungi.</title>
        <authorList>
            <person name="Ahren D.G."/>
        </authorList>
    </citation>
    <scope>NUCLEOTIDE SEQUENCE [LARGE SCALE GENOMIC DNA]</scope>
    <source>
        <strain evidence="3">CBS 200.50</strain>
    </source>
</reference>
<feature type="domain" description="F-box" evidence="1">
    <location>
        <begin position="1"/>
        <end position="57"/>
    </location>
</feature>
<name>S7ZXQ8_DACHA</name>